<feature type="domain" description="E2F/DP family winged-helix DNA-binding" evidence="2">
    <location>
        <begin position="119"/>
        <end position="187"/>
    </location>
</feature>
<gene>
    <name evidence="3" type="ORF">M9Y10_009441</name>
</gene>
<reference evidence="3 4" key="1">
    <citation type="submission" date="2024-04" db="EMBL/GenBank/DDBJ databases">
        <title>Tritrichomonas musculus Genome.</title>
        <authorList>
            <person name="Alves-Ferreira E."/>
            <person name="Grigg M."/>
            <person name="Lorenzi H."/>
            <person name="Galac M."/>
        </authorList>
    </citation>
    <scope>NUCLEOTIDE SEQUENCE [LARGE SCALE GENOMIC DNA]</scope>
    <source>
        <strain evidence="3 4">EAF2021</strain>
    </source>
</reference>
<sequence>MDQKKGDNDDNKQSRFYPSLMDLYFEEEDSQEFDGAIDDMPNSYSNISSSYSDEKKPTDDDTSSDAKDITEGHKQKKKMPKRSTEPRKRNKAEIDDLDIPQDILNMITNNNFLPFGCTGKKKSITTINRILYLLQRMNVLTMDHCTLLTEDDSRRIYDIMNVLIELELVKKNPGNSRTSSPTIRSNRRKIPTTFEFCSKVRTDNPVDLKELQKYLS</sequence>
<dbReference type="InterPro" id="IPR036388">
    <property type="entry name" value="WH-like_DNA-bd_sf"/>
</dbReference>
<dbReference type="SMART" id="SM01372">
    <property type="entry name" value="E2F_TDP"/>
    <property type="match status" value="1"/>
</dbReference>
<dbReference type="Gene3D" id="1.10.10.10">
    <property type="entry name" value="Winged helix-like DNA-binding domain superfamily/Winged helix DNA-binding domain"/>
    <property type="match status" value="1"/>
</dbReference>
<organism evidence="3 4">
    <name type="scientific">Tritrichomonas musculus</name>
    <dbReference type="NCBI Taxonomy" id="1915356"/>
    <lineage>
        <taxon>Eukaryota</taxon>
        <taxon>Metamonada</taxon>
        <taxon>Parabasalia</taxon>
        <taxon>Tritrichomonadida</taxon>
        <taxon>Tritrichomonadidae</taxon>
        <taxon>Tritrichomonas</taxon>
    </lineage>
</organism>
<feature type="region of interest" description="Disordered" evidence="1">
    <location>
        <begin position="1"/>
        <end position="20"/>
    </location>
</feature>
<feature type="compositionally biased region" description="Low complexity" evidence="1">
    <location>
        <begin position="42"/>
        <end position="51"/>
    </location>
</feature>
<feature type="compositionally biased region" description="Basic and acidic residues" evidence="1">
    <location>
        <begin position="52"/>
        <end position="73"/>
    </location>
</feature>
<feature type="region of interest" description="Disordered" evidence="1">
    <location>
        <begin position="28"/>
        <end position="94"/>
    </location>
</feature>
<evidence type="ECO:0000313" key="4">
    <source>
        <dbReference type="Proteomes" id="UP001470230"/>
    </source>
</evidence>
<protein>
    <recommendedName>
        <fullName evidence="2">E2F/DP family winged-helix DNA-binding domain-containing protein</fullName>
    </recommendedName>
</protein>
<proteinExistence type="predicted"/>
<feature type="compositionally biased region" description="Basic and acidic residues" evidence="1">
    <location>
        <begin position="1"/>
        <end position="13"/>
    </location>
</feature>
<feature type="compositionally biased region" description="Basic and acidic residues" evidence="1">
    <location>
        <begin position="82"/>
        <end position="94"/>
    </location>
</feature>
<comment type="caution">
    <text evidence="3">The sequence shown here is derived from an EMBL/GenBank/DDBJ whole genome shotgun (WGS) entry which is preliminary data.</text>
</comment>
<evidence type="ECO:0000259" key="2">
    <source>
        <dbReference type="SMART" id="SM01372"/>
    </source>
</evidence>
<feature type="compositionally biased region" description="Acidic residues" evidence="1">
    <location>
        <begin position="28"/>
        <end position="37"/>
    </location>
</feature>
<dbReference type="InterPro" id="IPR003316">
    <property type="entry name" value="E2F_WHTH_DNA-bd_dom"/>
</dbReference>
<dbReference type="SUPFAM" id="SSF46785">
    <property type="entry name" value="Winged helix' DNA-binding domain"/>
    <property type="match status" value="1"/>
</dbReference>
<evidence type="ECO:0000256" key="1">
    <source>
        <dbReference type="SAM" id="MobiDB-lite"/>
    </source>
</evidence>
<dbReference type="Proteomes" id="UP001470230">
    <property type="component" value="Unassembled WGS sequence"/>
</dbReference>
<name>A0ABR2IP85_9EUKA</name>
<accession>A0ABR2IP85</accession>
<dbReference type="EMBL" id="JAPFFF010000015">
    <property type="protein sequence ID" value="KAK8866478.1"/>
    <property type="molecule type" value="Genomic_DNA"/>
</dbReference>
<evidence type="ECO:0000313" key="3">
    <source>
        <dbReference type="EMBL" id="KAK8866478.1"/>
    </source>
</evidence>
<dbReference type="InterPro" id="IPR036390">
    <property type="entry name" value="WH_DNA-bd_sf"/>
</dbReference>
<keyword evidence="4" id="KW-1185">Reference proteome</keyword>